<keyword evidence="2 6" id="KW-0812">Transmembrane</keyword>
<dbReference type="OrthoDB" id="29460at2759"/>
<gene>
    <name evidence="9" type="primary">LOC112276024</name>
    <name evidence="8" type="ORF">PHYPA_003336</name>
</gene>
<dbReference type="EnsemblPlants" id="Pp3c2_28750V3.3">
    <property type="protein sequence ID" value="Pp3c2_28750V3.3"/>
    <property type="gene ID" value="Pp3c2_28750"/>
</dbReference>
<name>A0A2K1L3E9_PHYPA</name>
<dbReference type="AlphaFoldDB" id="A0A2K1L3E9"/>
<dbReference type="Gramene" id="Pp3c2_28750V3.3">
    <property type="protein sequence ID" value="Pp3c2_28750V3.3"/>
    <property type="gene ID" value="Pp3c2_28750"/>
</dbReference>
<evidence type="ECO:0000256" key="6">
    <source>
        <dbReference type="SAM" id="Phobius"/>
    </source>
</evidence>
<feature type="transmembrane region" description="Helical" evidence="6">
    <location>
        <begin position="211"/>
        <end position="232"/>
    </location>
</feature>
<feature type="signal peptide" evidence="7">
    <location>
        <begin position="1"/>
        <end position="20"/>
    </location>
</feature>
<dbReference type="GO" id="GO:0000139">
    <property type="term" value="C:Golgi membrane"/>
    <property type="evidence" value="ECO:0007669"/>
    <property type="project" value="UniProtKB-SubCell"/>
</dbReference>
<dbReference type="OMA" id="WGWFGTF"/>
<evidence type="ECO:0000313" key="10">
    <source>
        <dbReference type="Proteomes" id="UP000006727"/>
    </source>
</evidence>
<dbReference type="EnsemblPlants" id="Pp3c2_28750V3.1">
    <property type="protein sequence ID" value="Pp3c2_28750V3.1"/>
    <property type="gene ID" value="Pp3c2_28750"/>
</dbReference>
<evidence type="ECO:0000256" key="7">
    <source>
        <dbReference type="SAM" id="SignalP"/>
    </source>
</evidence>
<dbReference type="Pfam" id="PF09451">
    <property type="entry name" value="ATG27"/>
    <property type="match status" value="1"/>
</dbReference>
<dbReference type="GeneID" id="112276024"/>
<evidence type="ECO:0000313" key="8">
    <source>
        <dbReference type="EMBL" id="PNR60543.1"/>
    </source>
</evidence>
<dbReference type="InterPro" id="IPR018939">
    <property type="entry name" value="Autophagy-rel_prot_27"/>
</dbReference>
<reference evidence="8 10" key="1">
    <citation type="journal article" date="2008" name="Science">
        <title>The Physcomitrella genome reveals evolutionary insights into the conquest of land by plants.</title>
        <authorList>
            <person name="Rensing S."/>
            <person name="Lang D."/>
            <person name="Zimmer A."/>
            <person name="Terry A."/>
            <person name="Salamov A."/>
            <person name="Shapiro H."/>
            <person name="Nishiyama T."/>
            <person name="Perroud P.-F."/>
            <person name="Lindquist E."/>
            <person name="Kamisugi Y."/>
            <person name="Tanahashi T."/>
            <person name="Sakakibara K."/>
            <person name="Fujita T."/>
            <person name="Oishi K."/>
            <person name="Shin-I T."/>
            <person name="Kuroki Y."/>
            <person name="Toyoda A."/>
            <person name="Suzuki Y."/>
            <person name="Hashimoto A."/>
            <person name="Yamaguchi K."/>
            <person name="Sugano A."/>
            <person name="Kohara Y."/>
            <person name="Fujiyama A."/>
            <person name="Anterola A."/>
            <person name="Aoki S."/>
            <person name="Ashton N."/>
            <person name="Barbazuk W.B."/>
            <person name="Barker E."/>
            <person name="Bennetzen J."/>
            <person name="Bezanilla M."/>
            <person name="Blankenship R."/>
            <person name="Cho S.H."/>
            <person name="Dutcher S."/>
            <person name="Estelle M."/>
            <person name="Fawcett J.A."/>
            <person name="Gundlach H."/>
            <person name="Hanada K."/>
            <person name="Heyl A."/>
            <person name="Hicks K.A."/>
            <person name="Hugh J."/>
            <person name="Lohr M."/>
            <person name="Mayer K."/>
            <person name="Melkozernov A."/>
            <person name="Murata T."/>
            <person name="Nelson D."/>
            <person name="Pils B."/>
            <person name="Prigge M."/>
            <person name="Reiss B."/>
            <person name="Renner T."/>
            <person name="Rombauts S."/>
            <person name="Rushton P."/>
            <person name="Sanderfoot A."/>
            <person name="Schween G."/>
            <person name="Shiu S.-H."/>
            <person name="Stueber K."/>
            <person name="Theodoulou F.L."/>
            <person name="Tu H."/>
            <person name="Van de Peer Y."/>
            <person name="Verrier P.J."/>
            <person name="Waters E."/>
            <person name="Wood A."/>
            <person name="Yang L."/>
            <person name="Cove D."/>
            <person name="Cuming A."/>
            <person name="Hasebe M."/>
            <person name="Lucas S."/>
            <person name="Mishler D.B."/>
            <person name="Reski R."/>
            <person name="Grigoriev I."/>
            <person name="Quatrano R.S."/>
            <person name="Boore J.L."/>
        </authorList>
    </citation>
    <scope>NUCLEOTIDE SEQUENCE [LARGE SCALE GENOMIC DNA]</scope>
    <source>
        <strain evidence="9 10">cv. Gransden 2004</strain>
    </source>
</reference>
<dbReference type="Gramene" id="Pp3c2_28750V3.1">
    <property type="protein sequence ID" value="Pp3c2_28750V3.1"/>
    <property type="gene ID" value="Pp3c2_28750"/>
</dbReference>
<feature type="chain" id="PRO_5044576505" description="Autophagy-related protein 27" evidence="7">
    <location>
        <begin position="21"/>
        <end position="290"/>
    </location>
</feature>
<evidence type="ECO:0000256" key="2">
    <source>
        <dbReference type="ARBA" id="ARBA00022692"/>
    </source>
</evidence>
<evidence type="ECO:0000313" key="9">
    <source>
        <dbReference type="EnsemblPlants" id="Pp3c2_28750V3.1"/>
    </source>
</evidence>
<dbReference type="RefSeq" id="XP_024362734.1">
    <property type="nucleotide sequence ID" value="XM_024506966.2"/>
</dbReference>
<dbReference type="PaxDb" id="3218-PP1S22_184V6.1"/>
<organism evidence="8">
    <name type="scientific">Physcomitrium patens</name>
    <name type="common">Spreading-leaved earth moss</name>
    <name type="synonym">Physcomitrella patens</name>
    <dbReference type="NCBI Taxonomy" id="3218"/>
    <lineage>
        <taxon>Eukaryota</taxon>
        <taxon>Viridiplantae</taxon>
        <taxon>Streptophyta</taxon>
        <taxon>Embryophyta</taxon>
        <taxon>Bryophyta</taxon>
        <taxon>Bryophytina</taxon>
        <taxon>Bryopsida</taxon>
        <taxon>Funariidae</taxon>
        <taxon>Funariales</taxon>
        <taxon>Funariaceae</taxon>
        <taxon>Physcomitrium</taxon>
    </lineage>
</organism>
<evidence type="ECO:0000256" key="1">
    <source>
        <dbReference type="ARBA" id="ARBA00004167"/>
    </source>
</evidence>
<keyword evidence="4 6" id="KW-1133">Transmembrane helix</keyword>
<comment type="subcellular location">
    <subcellularLocation>
        <location evidence="1">Membrane</location>
        <topology evidence="1">Single-pass membrane protein</topology>
    </subcellularLocation>
</comment>
<evidence type="ECO:0000256" key="3">
    <source>
        <dbReference type="ARBA" id="ARBA00022729"/>
    </source>
</evidence>
<reference evidence="8 10" key="2">
    <citation type="journal article" date="2018" name="Plant J.">
        <title>The Physcomitrella patens chromosome-scale assembly reveals moss genome structure and evolution.</title>
        <authorList>
            <person name="Lang D."/>
            <person name="Ullrich K.K."/>
            <person name="Murat F."/>
            <person name="Fuchs J."/>
            <person name="Jenkins J."/>
            <person name="Haas F.B."/>
            <person name="Piednoel M."/>
            <person name="Gundlach H."/>
            <person name="Van Bel M."/>
            <person name="Meyberg R."/>
            <person name="Vives C."/>
            <person name="Morata J."/>
            <person name="Symeonidi A."/>
            <person name="Hiss M."/>
            <person name="Muchero W."/>
            <person name="Kamisugi Y."/>
            <person name="Saleh O."/>
            <person name="Blanc G."/>
            <person name="Decker E.L."/>
            <person name="van Gessel N."/>
            <person name="Grimwood J."/>
            <person name="Hayes R.D."/>
            <person name="Graham S.W."/>
            <person name="Gunter L.E."/>
            <person name="McDaniel S.F."/>
            <person name="Hoernstein S.N.W."/>
            <person name="Larsson A."/>
            <person name="Li F.W."/>
            <person name="Perroud P.F."/>
            <person name="Phillips J."/>
            <person name="Ranjan P."/>
            <person name="Rokshar D.S."/>
            <person name="Rothfels C.J."/>
            <person name="Schneider L."/>
            <person name="Shu S."/>
            <person name="Stevenson D.W."/>
            <person name="Thummler F."/>
            <person name="Tillich M."/>
            <person name="Villarreal Aguilar J.C."/>
            <person name="Widiez T."/>
            <person name="Wong G.K."/>
            <person name="Wymore A."/>
            <person name="Zhang Y."/>
            <person name="Zimmer A.D."/>
            <person name="Quatrano R.S."/>
            <person name="Mayer K.F.X."/>
            <person name="Goodstein D."/>
            <person name="Casacuberta J.M."/>
            <person name="Vandepoele K."/>
            <person name="Reski R."/>
            <person name="Cuming A.C."/>
            <person name="Tuskan G.A."/>
            <person name="Maumus F."/>
            <person name="Salse J."/>
            <person name="Schmutz J."/>
            <person name="Rensing S.A."/>
        </authorList>
    </citation>
    <scope>NUCLEOTIDE SEQUENCE [LARGE SCALE GENOMIC DNA]</scope>
    <source>
        <strain evidence="9 10">cv. Gransden 2004</strain>
    </source>
</reference>
<proteinExistence type="predicted"/>
<sequence length="290" mass="31839">MEWLVAFVVSFLALVRIGDTQSCGNSEVSDACAWATTTNGKMYSFNLVSPTKGYPHGILSEDGFYKISAKSKDGETNYWFQLCEHMKFNFNPPLCENCEGCGGLGHCGETCSALVSSSYPGYSLCTTLGYPESIYYSLINQDKPEQGVRVNMTTCNKSKPNCSFSVLVYCSHSGFEPPKTAMNGTSGECNLETALKHPAGCPVVTNMSKKGWGWFGSLLFMLLLIFVVYVAVGIGYRVTVLGASGFEAIPNLDTWRALPSKIQLLVEYPISPCMRVYYGFTENSYSRMST</sequence>
<reference evidence="9" key="3">
    <citation type="submission" date="2020-12" db="UniProtKB">
        <authorList>
            <consortium name="EnsemblPlants"/>
        </authorList>
    </citation>
    <scope>IDENTIFICATION</scope>
</reference>
<dbReference type="EMBL" id="ABEU02000002">
    <property type="protein sequence ID" value="PNR60543.1"/>
    <property type="molecule type" value="Genomic_DNA"/>
</dbReference>
<keyword evidence="3 7" id="KW-0732">Signal</keyword>
<dbReference type="Gramene" id="Pp3c2_28750V3.2">
    <property type="protein sequence ID" value="Pp3c2_28750V3.2"/>
    <property type="gene ID" value="Pp3c2_28750"/>
</dbReference>
<dbReference type="PANTHER" id="PTHR15071:SF0">
    <property type="entry name" value="MANNOSE 6-PHOSPHATE RECEPTOR-LIKE PROTEIN 1"/>
    <property type="match status" value="1"/>
</dbReference>
<evidence type="ECO:0008006" key="11">
    <source>
        <dbReference type="Google" id="ProtNLM"/>
    </source>
</evidence>
<keyword evidence="10" id="KW-1185">Reference proteome</keyword>
<dbReference type="PANTHER" id="PTHR15071">
    <property type="entry name" value="MANNOSE-6-PHOSPHATE RECEPTOR FAMILY MEMBER"/>
    <property type="match status" value="1"/>
</dbReference>
<keyword evidence="5 6" id="KW-0472">Membrane</keyword>
<dbReference type="EnsemblPlants" id="Pp3c2_28750V3.2">
    <property type="protein sequence ID" value="Pp3c2_28750V3.2"/>
    <property type="gene ID" value="Pp3c2_28750"/>
</dbReference>
<accession>A0A2K1L3E9</accession>
<dbReference type="Proteomes" id="UP000006727">
    <property type="component" value="Chromosome 2"/>
</dbReference>
<dbReference type="RefSeq" id="XP_024362750.1">
    <property type="nucleotide sequence ID" value="XM_024506982.2"/>
</dbReference>
<evidence type="ECO:0000256" key="5">
    <source>
        <dbReference type="ARBA" id="ARBA00023136"/>
    </source>
</evidence>
<protein>
    <recommendedName>
        <fullName evidence="11">Autophagy-related protein 27</fullName>
    </recommendedName>
</protein>
<evidence type="ECO:0000256" key="4">
    <source>
        <dbReference type="ARBA" id="ARBA00022989"/>
    </source>
</evidence>